<evidence type="ECO:0000259" key="4">
    <source>
        <dbReference type="PROSITE" id="PS50837"/>
    </source>
</evidence>
<dbReference type="SUPFAM" id="SSF48403">
    <property type="entry name" value="Ankyrin repeat"/>
    <property type="match status" value="1"/>
</dbReference>
<evidence type="ECO:0000256" key="2">
    <source>
        <dbReference type="PROSITE-ProRule" id="PRU00023"/>
    </source>
</evidence>
<evidence type="ECO:0000256" key="3">
    <source>
        <dbReference type="SAM" id="MobiDB-lite"/>
    </source>
</evidence>
<dbReference type="AlphaFoldDB" id="A0A9W8TLK6"/>
<dbReference type="InterPro" id="IPR029058">
    <property type="entry name" value="AB_hydrolase_fold"/>
</dbReference>
<dbReference type="InterPro" id="IPR027417">
    <property type="entry name" value="P-loop_NTPase"/>
</dbReference>
<feature type="region of interest" description="Disordered" evidence="3">
    <location>
        <begin position="30"/>
        <end position="64"/>
    </location>
</feature>
<keyword evidence="2" id="KW-0040">ANK repeat</keyword>
<gene>
    <name evidence="5" type="ORF">NPX13_g6271</name>
</gene>
<evidence type="ECO:0000313" key="6">
    <source>
        <dbReference type="Proteomes" id="UP001148614"/>
    </source>
</evidence>
<accession>A0A9W8TLK6</accession>
<comment type="caution">
    <text evidence="5">The sequence shown here is derived from an EMBL/GenBank/DDBJ whole genome shotgun (WGS) entry which is preliminary data.</text>
</comment>
<keyword evidence="6" id="KW-1185">Reference proteome</keyword>
<dbReference type="SMART" id="SM00248">
    <property type="entry name" value="ANK"/>
    <property type="match status" value="9"/>
</dbReference>
<protein>
    <recommendedName>
        <fullName evidence="4">NACHT domain-containing protein</fullName>
    </recommendedName>
</protein>
<sequence>MQLQVVEWASMHDDTDSKWCKMLKGLKEKLRGKRPDPANTVDDASASTSTTSRTISSPSLSQSASIRATQAIPERFGLFYLNESAPDSAQDDRYPVDIIAIHGLNGNADTTWTHENGTMWVRDILPGFIPGCRVYTYGYPSEVAFSSSLASVKDVSRGLLSAVRDLHEDTGKDRRSIIFLCHSLGGIVCKQALIFAHSDADRYGSLMRCVIGLVFLGTPHRGSEVADLGRTVGTIINMCSKVASAGLRPGVIRSDLLKHLNYDAKVLEDLALEARNRMDNMMVVSFYENEPTPPPPQSSFRARPMRAKPDLTKACMIHFNIFNLTDYKRRLPKPIQGTCQWIRAHSLFASWLKKAGNALLWLTGYPGCGKTMLSYSLAKQLEETSQNVLIYFCDNKISTQRDSKAVLIGLIAQLIDRHHKMARHIRRVFEIQNTSMLHSFSALWSIFERITQDLESSSLYIIIDGLDECEGSSWHDLLSSIHELVDASTTTTGGGKHIKFLLTSRPTLGQASITNPLRKHQLPIHDGQPGYGDDLRIFIEQKIDEITQRRGCTEETRQFLLQALLSRADQTFLWIHMVLASLEQSALASINDFRAIINKIPPDLEATYLNFLSAIPFHHQHSAWQLLGLLFASAKPLLLDELNIAFTVKPSHSSVEDVLQNCQPAMDHTVLGILGPLVRISESKVSFVHQTVKDFLLVEDGNEQAKRIHNAYPEMPAITQQSSALYMATACIHYLLLSEFSTDLYAPENSPTGSSFSSSESSDSSPTSVSYGGFWEDDTQDLNEGSLFCEQGAQDTKISLAISSKYAFYNYASLHWADHFALCEPSAPRELKDAANSLLDVETANCQNWLRFCWSSEVANFPGNEHRGSNSLSLAAYFDLQVTLVDLLEHRDPSQLEKDQALFWGARAGNGQIIAILLKAGANPNHNAAETQTALIIAAAHGYIECVALLLESGRCDVNLKGKYGATALSFAAGNGHYDVVECLLSRSDCKADESDSTGSTPLMWAVRGGHALVVSMVTKQPSVDVNRRDKTGRTAVSWAAGDGIENVLKGLLKLRSVDANVPDNKGRTPLSWAASNGHAGAAKILTRSKRVEKDKVDQDGRNPISWACGHGHETTLRVLLKHGCKGFDDADVDGWTPLAWAIQKDSPGVVEALIAAGVDDLEKGTRTVLSWAVEYGHLPVVRVLLREGADPESALDRIPLAQATGRYDLINELQFYMNRKSDTEQRVE</sequence>
<dbReference type="Proteomes" id="UP001148614">
    <property type="component" value="Unassembled WGS sequence"/>
</dbReference>
<dbReference type="InterPro" id="IPR036770">
    <property type="entry name" value="Ankyrin_rpt-contain_sf"/>
</dbReference>
<dbReference type="VEuPathDB" id="FungiDB:F4678DRAFT_57683"/>
<dbReference type="PROSITE" id="PS50297">
    <property type="entry name" value="ANK_REP_REGION"/>
    <property type="match status" value="1"/>
</dbReference>
<dbReference type="Pfam" id="PF12796">
    <property type="entry name" value="Ank_2"/>
    <property type="match status" value="2"/>
</dbReference>
<dbReference type="Gene3D" id="3.40.50.300">
    <property type="entry name" value="P-loop containing nucleotide triphosphate hydrolases"/>
    <property type="match status" value="1"/>
</dbReference>
<dbReference type="PANTHER" id="PTHR10039">
    <property type="entry name" value="AMELOGENIN"/>
    <property type="match status" value="1"/>
</dbReference>
<dbReference type="InterPro" id="IPR056884">
    <property type="entry name" value="NPHP3-like_N"/>
</dbReference>
<dbReference type="InterPro" id="IPR002110">
    <property type="entry name" value="Ankyrin_rpt"/>
</dbReference>
<reference evidence="5" key="1">
    <citation type="submission" date="2022-07" db="EMBL/GenBank/DDBJ databases">
        <title>Genome Sequence of Xylaria arbuscula.</title>
        <authorList>
            <person name="Buettner E."/>
        </authorList>
    </citation>
    <scope>NUCLEOTIDE SEQUENCE</scope>
    <source>
        <strain evidence="5">VT107</strain>
    </source>
</reference>
<dbReference type="SUPFAM" id="SSF53474">
    <property type="entry name" value="alpha/beta-Hydrolases"/>
    <property type="match status" value="1"/>
</dbReference>
<feature type="compositionally biased region" description="Low complexity" evidence="3">
    <location>
        <begin position="45"/>
        <end position="64"/>
    </location>
</feature>
<dbReference type="PROSITE" id="PS50837">
    <property type="entry name" value="NACHT"/>
    <property type="match status" value="1"/>
</dbReference>
<organism evidence="5 6">
    <name type="scientific">Xylaria arbuscula</name>
    <dbReference type="NCBI Taxonomy" id="114810"/>
    <lineage>
        <taxon>Eukaryota</taxon>
        <taxon>Fungi</taxon>
        <taxon>Dikarya</taxon>
        <taxon>Ascomycota</taxon>
        <taxon>Pezizomycotina</taxon>
        <taxon>Sordariomycetes</taxon>
        <taxon>Xylariomycetidae</taxon>
        <taxon>Xylariales</taxon>
        <taxon>Xylariaceae</taxon>
        <taxon>Xylaria</taxon>
    </lineage>
</organism>
<dbReference type="Pfam" id="PF24883">
    <property type="entry name" value="NPHP3_N"/>
    <property type="match status" value="1"/>
</dbReference>
<evidence type="ECO:0000256" key="1">
    <source>
        <dbReference type="ARBA" id="ARBA00022737"/>
    </source>
</evidence>
<dbReference type="InterPro" id="IPR007111">
    <property type="entry name" value="NACHT_NTPase"/>
</dbReference>
<dbReference type="SUPFAM" id="SSF52540">
    <property type="entry name" value="P-loop containing nucleoside triphosphate hydrolases"/>
    <property type="match status" value="1"/>
</dbReference>
<name>A0A9W8TLK6_9PEZI</name>
<dbReference type="PANTHER" id="PTHR10039:SF14">
    <property type="entry name" value="NACHT DOMAIN-CONTAINING PROTEIN"/>
    <property type="match status" value="1"/>
</dbReference>
<dbReference type="Gene3D" id="3.40.50.1820">
    <property type="entry name" value="alpha/beta hydrolase"/>
    <property type="match status" value="1"/>
</dbReference>
<feature type="domain" description="NACHT" evidence="4">
    <location>
        <begin position="358"/>
        <end position="506"/>
    </location>
</feature>
<keyword evidence="1" id="KW-0677">Repeat</keyword>
<proteinExistence type="predicted"/>
<dbReference type="EMBL" id="JANPWZ010001090">
    <property type="protein sequence ID" value="KAJ3568871.1"/>
    <property type="molecule type" value="Genomic_DNA"/>
</dbReference>
<feature type="region of interest" description="Disordered" evidence="3">
    <location>
        <begin position="751"/>
        <end position="770"/>
    </location>
</feature>
<dbReference type="Pfam" id="PF00023">
    <property type="entry name" value="Ank"/>
    <property type="match status" value="1"/>
</dbReference>
<evidence type="ECO:0000313" key="5">
    <source>
        <dbReference type="EMBL" id="KAJ3568871.1"/>
    </source>
</evidence>
<dbReference type="Gene3D" id="1.25.40.20">
    <property type="entry name" value="Ankyrin repeat-containing domain"/>
    <property type="match status" value="1"/>
</dbReference>
<dbReference type="PROSITE" id="PS50088">
    <property type="entry name" value="ANK_REPEAT"/>
    <property type="match status" value="1"/>
</dbReference>
<feature type="repeat" description="ANK" evidence="2">
    <location>
        <begin position="1165"/>
        <end position="1197"/>
    </location>
</feature>